<dbReference type="GO" id="GO:0004519">
    <property type="term" value="F:endonuclease activity"/>
    <property type="evidence" value="ECO:0007669"/>
    <property type="project" value="UniProtKB-KW"/>
</dbReference>
<reference evidence="4 5" key="1">
    <citation type="journal article" date="2018" name="Gigascience">
        <title>Genomes of trombidid mites reveal novel predicted allergens and laterally-transferred genes associated with secondary metabolism.</title>
        <authorList>
            <person name="Dong X."/>
            <person name="Chaisiri K."/>
            <person name="Xia D."/>
            <person name="Armstrong S.D."/>
            <person name="Fang Y."/>
            <person name="Donnelly M.J."/>
            <person name="Kadowaki T."/>
            <person name="McGarry J.W."/>
            <person name="Darby A.C."/>
            <person name="Makepeace B.L."/>
        </authorList>
    </citation>
    <scope>NUCLEOTIDE SEQUENCE [LARGE SCALE GENOMIC DNA]</scope>
    <source>
        <strain evidence="4">UoL-UT</strain>
    </source>
</reference>
<dbReference type="Gene3D" id="3.30.230.10">
    <property type="match status" value="1"/>
</dbReference>
<feature type="domain" description="DNA mismatch repair protein S5" evidence="3">
    <location>
        <begin position="222"/>
        <end position="360"/>
    </location>
</feature>
<gene>
    <name evidence="4" type="ORF">B4U80_10371</name>
</gene>
<dbReference type="InterPro" id="IPR013507">
    <property type="entry name" value="DNA_mismatch_S5_2-like"/>
</dbReference>
<dbReference type="PROSITE" id="PS00058">
    <property type="entry name" value="DNA_MISMATCH_REPAIR_1"/>
    <property type="match status" value="1"/>
</dbReference>
<evidence type="ECO:0000256" key="2">
    <source>
        <dbReference type="ARBA" id="ARBA00022763"/>
    </source>
</evidence>
<dbReference type="Pfam" id="PF13589">
    <property type="entry name" value="HATPase_c_3"/>
    <property type="match status" value="1"/>
</dbReference>
<dbReference type="InterPro" id="IPR002099">
    <property type="entry name" value="MutL/Mlh/PMS"/>
</dbReference>
<protein>
    <submittedName>
        <fullName evidence="4">Mismatch repair endonuclease PMS2-like isoform X5</fullName>
    </submittedName>
</protein>
<dbReference type="GO" id="GO:0005524">
    <property type="term" value="F:ATP binding"/>
    <property type="evidence" value="ECO:0007669"/>
    <property type="project" value="InterPro"/>
</dbReference>
<dbReference type="Proteomes" id="UP000288716">
    <property type="component" value="Unassembled WGS sequence"/>
</dbReference>
<comment type="caution">
    <text evidence="4">The sequence shown here is derived from an EMBL/GenBank/DDBJ whole genome shotgun (WGS) entry which is preliminary data.</text>
</comment>
<dbReference type="Pfam" id="PF01119">
    <property type="entry name" value="DNA_mis_repair"/>
    <property type="match status" value="1"/>
</dbReference>
<proteinExistence type="inferred from homology"/>
<dbReference type="EMBL" id="NCKV01005310">
    <property type="protein sequence ID" value="RWS24142.1"/>
    <property type="molecule type" value="Genomic_DNA"/>
</dbReference>
<dbReference type="InterPro" id="IPR036890">
    <property type="entry name" value="HATPase_C_sf"/>
</dbReference>
<dbReference type="STRING" id="299467.A0A443S9D9"/>
<keyword evidence="5" id="KW-1185">Reference proteome</keyword>
<keyword evidence="2" id="KW-0227">DNA damage</keyword>
<dbReference type="SMART" id="SM01340">
    <property type="entry name" value="DNA_mis_repair"/>
    <property type="match status" value="1"/>
</dbReference>
<dbReference type="GO" id="GO:0016887">
    <property type="term" value="F:ATP hydrolysis activity"/>
    <property type="evidence" value="ECO:0007669"/>
    <property type="project" value="InterPro"/>
</dbReference>
<dbReference type="InterPro" id="IPR014721">
    <property type="entry name" value="Ribsml_uS5_D2-typ_fold_subgr"/>
</dbReference>
<feature type="non-terminal residue" evidence="4">
    <location>
        <position position="386"/>
    </location>
</feature>
<dbReference type="FunFam" id="3.30.565.10:FF:000017">
    <property type="entry name" value="PMS1 homolog 1, mismatch repair system component"/>
    <property type="match status" value="1"/>
</dbReference>
<evidence type="ECO:0000313" key="5">
    <source>
        <dbReference type="Proteomes" id="UP000288716"/>
    </source>
</evidence>
<name>A0A443S9D9_9ACAR</name>
<dbReference type="GO" id="GO:0030983">
    <property type="term" value="F:mismatched DNA binding"/>
    <property type="evidence" value="ECO:0007669"/>
    <property type="project" value="InterPro"/>
</dbReference>
<dbReference type="PANTHER" id="PTHR10073">
    <property type="entry name" value="DNA MISMATCH REPAIR PROTEIN MLH, PMS, MUTL"/>
    <property type="match status" value="1"/>
</dbReference>
<evidence type="ECO:0000259" key="3">
    <source>
        <dbReference type="SMART" id="SM01340"/>
    </source>
</evidence>
<dbReference type="InterPro" id="IPR020568">
    <property type="entry name" value="Ribosomal_Su5_D2-typ_SF"/>
</dbReference>
<keyword evidence="4" id="KW-0540">Nuclease</keyword>
<evidence type="ECO:0000256" key="1">
    <source>
        <dbReference type="ARBA" id="ARBA00006082"/>
    </source>
</evidence>
<dbReference type="PANTHER" id="PTHR10073:SF52">
    <property type="entry name" value="MISMATCH REPAIR ENDONUCLEASE PMS2"/>
    <property type="match status" value="1"/>
</dbReference>
<dbReference type="CDD" id="cd16926">
    <property type="entry name" value="HATPase_MutL-MLH-PMS-like"/>
    <property type="match status" value="1"/>
</dbReference>
<keyword evidence="4" id="KW-0255">Endonuclease</keyword>
<dbReference type="VEuPathDB" id="VectorBase:LDEU007898"/>
<dbReference type="SUPFAM" id="SSF54211">
    <property type="entry name" value="Ribosomal protein S5 domain 2-like"/>
    <property type="match status" value="1"/>
</dbReference>
<keyword evidence="4" id="KW-0378">Hydrolase</keyword>
<evidence type="ECO:0000313" key="4">
    <source>
        <dbReference type="EMBL" id="RWS24142.1"/>
    </source>
</evidence>
<dbReference type="InterPro" id="IPR038973">
    <property type="entry name" value="MutL/Mlh/Pms-like"/>
</dbReference>
<comment type="similarity">
    <text evidence="1">Belongs to the DNA mismatch repair MutL/HexB family.</text>
</comment>
<dbReference type="OrthoDB" id="10254304at2759"/>
<sequence>MPNTELNLQSIRLVDDKTASLINSGEVISTLGLAVKELIENSLDANATVITVELHNYGVDCIEVSDNGSGISELDFVFISRRHCTSKIKEFNDLSALSTFGFRGEALSSLCSLSQLTIVTRHNTSAVATKLTFTSEGEISSKSTAARQIGTTVTIHNLFSNYPVRRKQLMETCKKEFQKMIQLITPYCLAFTDIQIQCRKIDRNKRTDVLCVTANNSIQSNIIQLFGHSQYESIQNFVKCVISPEILQEFDINETLKQKQDSIQITGFISKCDNGCCRSSPDRQFFIVNNRPVEFKRLKKLVNDVYSSFLKNHYPFVLLKIEIPQNRVDVNITPDKRTLMIENEQLILAIVKSSLLNMYDNRSTVYHSNSQLCSTFKTAAEMLNAV</sequence>
<dbReference type="InterPro" id="IPR014762">
    <property type="entry name" value="DNA_mismatch_repair_CS"/>
</dbReference>
<dbReference type="AlphaFoldDB" id="A0A443S9D9"/>
<dbReference type="Gene3D" id="3.30.565.10">
    <property type="entry name" value="Histidine kinase-like ATPase, C-terminal domain"/>
    <property type="match status" value="1"/>
</dbReference>
<dbReference type="GO" id="GO:0140664">
    <property type="term" value="F:ATP-dependent DNA damage sensor activity"/>
    <property type="evidence" value="ECO:0007669"/>
    <property type="project" value="InterPro"/>
</dbReference>
<organism evidence="4 5">
    <name type="scientific">Leptotrombidium deliense</name>
    <dbReference type="NCBI Taxonomy" id="299467"/>
    <lineage>
        <taxon>Eukaryota</taxon>
        <taxon>Metazoa</taxon>
        <taxon>Ecdysozoa</taxon>
        <taxon>Arthropoda</taxon>
        <taxon>Chelicerata</taxon>
        <taxon>Arachnida</taxon>
        <taxon>Acari</taxon>
        <taxon>Acariformes</taxon>
        <taxon>Trombidiformes</taxon>
        <taxon>Prostigmata</taxon>
        <taxon>Anystina</taxon>
        <taxon>Parasitengona</taxon>
        <taxon>Trombiculoidea</taxon>
        <taxon>Trombiculidae</taxon>
        <taxon>Leptotrombidium</taxon>
    </lineage>
</organism>
<dbReference type="GO" id="GO:0032389">
    <property type="term" value="C:MutLalpha complex"/>
    <property type="evidence" value="ECO:0007669"/>
    <property type="project" value="TreeGrafter"/>
</dbReference>
<dbReference type="CDD" id="cd03484">
    <property type="entry name" value="MutL_Trans_hPMS_2_like"/>
    <property type="match status" value="1"/>
</dbReference>
<dbReference type="GO" id="GO:0006298">
    <property type="term" value="P:mismatch repair"/>
    <property type="evidence" value="ECO:0007669"/>
    <property type="project" value="InterPro"/>
</dbReference>
<dbReference type="NCBIfam" id="TIGR00585">
    <property type="entry name" value="mutl"/>
    <property type="match status" value="1"/>
</dbReference>
<accession>A0A443S9D9</accession>
<dbReference type="SUPFAM" id="SSF55874">
    <property type="entry name" value="ATPase domain of HSP90 chaperone/DNA topoisomerase II/histidine kinase"/>
    <property type="match status" value="1"/>
</dbReference>